<evidence type="ECO:0000259" key="1">
    <source>
        <dbReference type="Pfam" id="PF20613"/>
    </source>
</evidence>
<dbReference type="RefSeq" id="WP_072946197.1">
    <property type="nucleotide sequence ID" value="NZ_FQWO01000024.1"/>
</dbReference>
<dbReference type="Gene3D" id="1.10.1070.20">
    <property type="match status" value="1"/>
</dbReference>
<keyword evidence="5" id="KW-1185">Reference proteome</keyword>
<accession>A0A1M5UD94</accession>
<dbReference type="Proteomes" id="UP000184384">
    <property type="component" value="Unassembled WGS sequence"/>
</dbReference>
<dbReference type="Pfam" id="PF20613">
    <property type="entry name" value="HipA_2"/>
    <property type="match status" value="1"/>
</dbReference>
<reference evidence="3" key="1">
    <citation type="submission" date="2016-11" db="EMBL/GenBank/DDBJ databases">
        <authorList>
            <person name="Jaros S."/>
            <person name="Januszkiewicz K."/>
            <person name="Wedrychowicz H."/>
        </authorList>
    </citation>
    <scope>NUCLEOTIDE SEQUENCE [LARGE SCALE GENOMIC DNA]</scope>
    <source>
        <strain evidence="3">DSM 19729</strain>
    </source>
</reference>
<dbReference type="Proteomes" id="UP000237771">
    <property type="component" value="Unassembled WGS sequence"/>
</dbReference>
<dbReference type="EMBL" id="FQWO01000024">
    <property type="protein sequence ID" value="SHH61022.1"/>
    <property type="molecule type" value="Genomic_DNA"/>
</dbReference>
<organism evidence="3 4">
    <name type="scientific">Flavobacterium granuli</name>
    <dbReference type="NCBI Taxonomy" id="280093"/>
    <lineage>
        <taxon>Bacteria</taxon>
        <taxon>Pseudomonadati</taxon>
        <taxon>Bacteroidota</taxon>
        <taxon>Flavobacteriia</taxon>
        <taxon>Flavobacteriales</taxon>
        <taxon>Flavobacteriaceae</taxon>
        <taxon>Flavobacterium</taxon>
    </lineage>
</organism>
<evidence type="ECO:0000313" key="2">
    <source>
        <dbReference type="EMBL" id="PRZ19128.1"/>
    </source>
</evidence>
<dbReference type="EMBL" id="PVUB01000022">
    <property type="protein sequence ID" value="PRZ19128.1"/>
    <property type="molecule type" value="Genomic_DNA"/>
</dbReference>
<evidence type="ECO:0000313" key="3">
    <source>
        <dbReference type="EMBL" id="SHH61022.1"/>
    </source>
</evidence>
<sequence length="190" mass="22448">MLFSKECFGSRYLKNTVEVNLSLIPSFREKSFADKIQQKSDFLKIALFDIWLSNEDRNYGNNNLLLFYGPDKLYFFYAIDHVCLFNSTFLKYEIVELTEDDTLLNTEIAKLLFGSKRKLVETVDNLVEKFYLCTKDCEANLDNVLELMPKSWGIDIEDIKSKIQRNLFSDEWKKKCEITFRTYVQSFIVN</sequence>
<dbReference type="OrthoDB" id="1092050at2"/>
<dbReference type="AlphaFoldDB" id="A0A1M5UD94"/>
<evidence type="ECO:0000313" key="5">
    <source>
        <dbReference type="Proteomes" id="UP000237771"/>
    </source>
</evidence>
<reference evidence="2 5" key="3">
    <citation type="submission" date="2018-03" db="EMBL/GenBank/DDBJ databases">
        <title>Genomic Encyclopedia of Archaeal and Bacterial Type Strains, Phase II (KMG-II): from individual species to whole genera.</title>
        <authorList>
            <person name="Goeker M."/>
        </authorList>
    </citation>
    <scope>NUCLEOTIDE SEQUENCE [LARGE SCALE GENOMIC DNA]</scope>
    <source>
        <strain evidence="2 5">DSM 17797</strain>
    </source>
</reference>
<name>A0A1M5UD94_9FLAO</name>
<dbReference type="InterPro" id="IPR046748">
    <property type="entry name" value="HipA_2"/>
</dbReference>
<evidence type="ECO:0000313" key="4">
    <source>
        <dbReference type="Proteomes" id="UP000184384"/>
    </source>
</evidence>
<gene>
    <name evidence="2" type="ORF">BC624_1225</name>
    <name evidence="3" type="ORF">SAMN05443373_1245</name>
</gene>
<proteinExistence type="predicted"/>
<feature type="domain" description="HipA-like kinase" evidence="1">
    <location>
        <begin position="5"/>
        <end position="160"/>
    </location>
</feature>
<reference evidence="4" key="2">
    <citation type="submission" date="2016-11" db="EMBL/GenBank/DDBJ databases">
        <authorList>
            <person name="Varghese N."/>
            <person name="Submissions S."/>
        </authorList>
    </citation>
    <scope>NUCLEOTIDE SEQUENCE [LARGE SCALE GENOMIC DNA]</scope>
    <source>
        <strain evidence="4">DSM 19729</strain>
    </source>
</reference>
<protein>
    <recommendedName>
        <fullName evidence="1">HipA-like kinase domain-containing protein</fullName>
    </recommendedName>
</protein>